<protein>
    <submittedName>
        <fullName evidence="3">Predicted acyltransferase, contains DUF342 domain</fullName>
    </submittedName>
</protein>
<dbReference type="OrthoDB" id="9790247at2"/>
<dbReference type="Proteomes" id="UP000199626">
    <property type="component" value="Unassembled WGS sequence"/>
</dbReference>
<evidence type="ECO:0000313" key="3">
    <source>
        <dbReference type="EMBL" id="SDB33070.1"/>
    </source>
</evidence>
<feature type="domain" description="DUF6701" evidence="2">
    <location>
        <begin position="748"/>
        <end position="1348"/>
    </location>
</feature>
<keyword evidence="4" id="KW-1185">Reference proteome</keyword>
<evidence type="ECO:0000313" key="4">
    <source>
        <dbReference type="Proteomes" id="UP000199626"/>
    </source>
</evidence>
<reference evidence="4" key="1">
    <citation type="submission" date="2016-10" db="EMBL/GenBank/DDBJ databases">
        <authorList>
            <person name="Varghese N."/>
            <person name="Submissions S."/>
        </authorList>
    </citation>
    <scope>NUCLEOTIDE SEQUENCE [LARGE SCALE GENOMIC DNA]</scope>
    <source>
        <strain evidence="4">CGMCC 1.10824</strain>
    </source>
</reference>
<accession>A0A1G6CJN8</accession>
<organism evidence="3 4">
    <name type="scientific">Pseudidiomarina indica</name>
    <dbReference type="NCBI Taxonomy" id="1159017"/>
    <lineage>
        <taxon>Bacteria</taxon>
        <taxon>Pseudomonadati</taxon>
        <taxon>Pseudomonadota</taxon>
        <taxon>Gammaproteobacteria</taxon>
        <taxon>Alteromonadales</taxon>
        <taxon>Idiomarinaceae</taxon>
        <taxon>Pseudidiomarina</taxon>
    </lineage>
</organism>
<feature type="chain" id="PRO_5011666259" evidence="1">
    <location>
        <begin position="26"/>
        <end position="1350"/>
    </location>
</feature>
<keyword evidence="3" id="KW-0808">Transferase</keyword>
<gene>
    <name evidence="3" type="ORF">SAMN02927930_01262</name>
</gene>
<sequence length="1350" mass="139677">MRHFNNLALLVIALVLSLASESVAAATYNLKQNVPPGCTQQGNNPVFCSNGLNLKWNDIIDASQVLVINVTGDVNLQNAQINVGSNAGVTINATGNITTGSDFAMRGSLNADGNVSFGSRSQLVGNVSASQITTNSNVTIDGSIDAGSVTLRSGNNISGNVMSSTTVNTDSNVTIGGSVSGTAVILGSQNSVTGPVTGSLSVSLLSPGSQYGNNIISNGPVFIGSGNQVNGNISGTDITTDSHVNLTGNITATGIFDLASGSQVTGNVNAGSVRIRASNSDITGDVSSAGDILIESGSGITGSAVSGDTIKMLDANAYITGDATATNEIIIGWAGSIGGDATAPHIRNDSGNKDPVGGGEYCDSSSSRFQNHAFACTAAPPDPGPGPGPSPGDQCELFNDLADYGIVGSSGFYAGNNSEINNNNIVGKGNTPTPIGLVATIDLDFPPLNPAVFPSFSSPGTELKNETNTPPGTYGTIFTDKNNGFSSTSGGGTYYIDTIRFSTNNNTLELGPGDYFVKNMILGNNSSINISPAGLVRIYVLNGITGGNDISFNTNGSVGNLVVYLYEGADFTVGNYCNGGNNCPKFTFNGLIYSPYATTDITFGNNTNFQGGALTPGNITFGNNTEITYTPEVQAAVVDALGCAPVDAEVHHYRLLHTTETVACYAAVVQVQACADATCSATFDDPVGITVTAALANSSWQGGDISSSSGTSANLNFSNGSGLAGLRNSSGGTAVLTLSNATPTAVEATECYDLSGTTATSCEVTFNLAGLVIVGAAPDLPLATQIAGDDFNSVLRAVRTNTTTGACEARLEGAQTVNLGMECLNPGACQAGQSYTINGTAIGLNNAGNVTNYEPVNVTFDANGNAPLVANNYSDVGLLRLHAQIDLAEGAENPPAVPDPAMTLTGQSMNDFVVKPYRLVAAAIDDESNFVIASGAAPQPVFKAAGEPFSVIVQGQNSDGAVTPNFGNEFPTTTVTAGFHSMVFPNPAATDSNASKLVSGTFTPSGGNTGHYIGHDNQWLEAGTFNLQAAAIDFLGAGDAVERPAIPTGRFIPAAFALDLTFSNVTDSCPAGGFTYMGEPAISLQYQLRALNTLGQVTKNYDTARYAQANADTATIKVIASSLTDVATDEFDQRVSMTAHQQWQDGTLTVIDSAAAFLRHPVPALIDGPYPQLRFGLQVENNGLDTIDWHADQVLFTSVQGNAAQIPGSIHAVYGRTLLVDVYGPDVENLAIVMRNEYFDGHGFITNIDDNCFAYDAANLNILADPAGLNATAGGASTGILVNGEVPAGTWWWQAPGAVGEFIFEYDTQPWLEFDWSNDSSLPLEDPSATAGFGQYRGNDRIIFWLERRN</sequence>
<keyword evidence="3" id="KW-0012">Acyltransferase</keyword>
<evidence type="ECO:0000256" key="1">
    <source>
        <dbReference type="SAM" id="SignalP"/>
    </source>
</evidence>
<dbReference type="GO" id="GO:0016746">
    <property type="term" value="F:acyltransferase activity"/>
    <property type="evidence" value="ECO:0007669"/>
    <property type="project" value="UniProtKB-KW"/>
</dbReference>
<keyword evidence="1" id="KW-0732">Signal</keyword>
<name>A0A1G6CJN8_9GAMM</name>
<dbReference type="STRING" id="1159017.SAMN02927930_01262"/>
<feature type="signal peptide" evidence="1">
    <location>
        <begin position="1"/>
        <end position="25"/>
    </location>
</feature>
<dbReference type="Pfam" id="PF20419">
    <property type="entry name" value="DUF6701"/>
    <property type="match status" value="1"/>
</dbReference>
<dbReference type="RefSeq" id="WP_092592837.1">
    <property type="nucleotide sequence ID" value="NZ_FMXN01000006.1"/>
</dbReference>
<dbReference type="EMBL" id="FMXN01000006">
    <property type="protein sequence ID" value="SDB33070.1"/>
    <property type="molecule type" value="Genomic_DNA"/>
</dbReference>
<evidence type="ECO:0000259" key="2">
    <source>
        <dbReference type="Pfam" id="PF20419"/>
    </source>
</evidence>
<dbReference type="InterPro" id="IPR046524">
    <property type="entry name" value="DUF6701"/>
</dbReference>
<proteinExistence type="predicted"/>